<dbReference type="RefSeq" id="WP_032971199.1">
    <property type="nucleotide sequence ID" value="NZ_CP027562.1"/>
</dbReference>
<protein>
    <recommendedName>
        <fullName evidence="4">Transmembrane protein</fullName>
    </recommendedName>
</protein>
<dbReference type="EMBL" id="JADUOV010000008">
    <property type="protein sequence ID" value="MBH1790739.1"/>
    <property type="molecule type" value="Genomic_DNA"/>
</dbReference>
<sequence>MTVILVVVLFELAMFAITFGIAWLCASKARSARRGWEAFQAGQEDAPSVVALMWHLAVFYACLALLAYQLQHVVSQVWLDPSNLYLSSTLALVVYSIACGLLHGSGLARRRA</sequence>
<keyword evidence="1" id="KW-1133">Transmembrane helix</keyword>
<evidence type="ECO:0008006" key="4">
    <source>
        <dbReference type="Google" id="ProtNLM"/>
    </source>
</evidence>
<dbReference type="OrthoDB" id="6049255at2"/>
<evidence type="ECO:0000256" key="1">
    <source>
        <dbReference type="SAM" id="Phobius"/>
    </source>
</evidence>
<name>A0A2J0SN96_STEMA</name>
<feature type="transmembrane region" description="Helical" evidence="1">
    <location>
        <begin position="82"/>
        <end position="102"/>
    </location>
</feature>
<dbReference type="AlphaFoldDB" id="A0A2J0SN96"/>
<keyword evidence="1" id="KW-0812">Transmembrane</keyword>
<feature type="transmembrane region" description="Helical" evidence="1">
    <location>
        <begin position="6"/>
        <end position="26"/>
    </location>
</feature>
<keyword evidence="1" id="KW-0472">Membrane</keyword>
<accession>A0A2J0SN96</accession>
<dbReference type="Proteomes" id="UP000634179">
    <property type="component" value="Unassembled WGS sequence"/>
</dbReference>
<comment type="caution">
    <text evidence="2">The sequence shown here is derived from an EMBL/GenBank/DDBJ whole genome shotgun (WGS) entry which is preliminary data.</text>
</comment>
<organism evidence="2 3">
    <name type="scientific">Stenotrophomonas maltophilia</name>
    <name type="common">Pseudomonas maltophilia</name>
    <name type="synonym">Xanthomonas maltophilia</name>
    <dbReference type="NCBI Taxonomy" id="40324"/>
    <lineage>
        <taxon>Bacteria</taxon>
        <taxon>Pseudomonadati</taxon>
        <taxon>Pseudomonadota</taxon>
        <taxon>Gammaproteobacteria</taxon>
        <taxon>Lysobacterales</taxon>
        <taxon>Lysobacteraceae</taxon>
        <taxon>Stenotrophomonas</taxon>
        <taxon>Stenotrophomonas maltophilia group</taxon>
    </lineage>
</organism>
<evidence type="ECO:0000313" key="2">
    <source>
        <dbReference type="EMBL" id="MBH1790739.1"/>
    </source>
</evidence>
<feature type="transmembrane region" description="Helical" evidence="1">
    <location>
        <begin position="47"/>
        <end position="70"/>
    </location>
</feature>
<reference evidence="2" key="1">
    <citation type="submission" date="2020-11" db="EMBL/GenBank/DDBJ databases">
        <title>Enhanced detection system for hospital associated transmission using whole genome sequencing surveillance.</title>
        <authorList>
            <person name="Harrison L.H."/>
            <person name="Van Tyne D."/>
            <person name="Marsh J.W."/>
            <person name="Griffith M.P."/>
            <person name="Snyder D.J."/>
            <person name="Cooper V.S."/>
            <person name="Mustapha M."/>
        </authorList>
    </citation>
    <scope>NUCLEOTIDE SEQUENCE</scope>
    <source>
        <strain evidence="2">STEN00053</strain>
    </source>
</reference>
<evidence type="ECO:0000313" key="3">
    <source>
        <dbReference type="Proteomes" id="UP000634179"/>
    </source>
</evidence>
<proteinExistence type="predicted"/>
<gene>
    <name evidence="2" type="ORF">I5V89_12740</name>
</gene>